<comment type="caution">
    <text evidence="3">The sequence shown here is derived from an EMBL/GenBank/DDBJ whole genome shotgun (WGS) entry which is preliminary data.</text>
</comment>
<dbReference type="Proteomes" id="UP000295023">
    <property type="component" value="Unassembled WGS sequence"/>
</dbReference>
<keyword evidence="4" id="KW-1185">Reference proteome</keyword>
<accession>A0A4R4DQD2</accession>
<gene>
    <name evidence="3" type="ORF">EXY23_10745</name>
</gene>
<dbReference type="AlphaFoldDB" id="A0A4R4DQD2"/>
<evidence type="ECO:0000256" key="1">
    <source>
        <dbReference type="SAM" id="MobiDB-lite"/>
    </source>
</evidence>
<feature type="region of interest" description="Disordered" evidence="1">
    <location>
        <begin position="33"/>
        <end position="52"/>
    </location>
</feature>
<reference evidence="3 4" key="1">
    <citation type="submission" date="2019-03" db="EMBL/GenBank/DDBJ databases">
        <title>Paracraurococcus aquatilis NE82 genome sequence.</title>
        <authorList>
            <person name="Zhao Y."/>
            <person name="Du Z."/>
        </authorList>
    </citation>
    <scope>NUCLEOTIDE SEQUENCE [LARGE SCALE GENOMIC DNA]</scope>
    <source>
        <strain evidence="3 4">NE82</strain>
    </source>
</reference>
<dbReference type="PROSITE" id="PS51257">
    <property type="entry name" value="PROKAR_LIPOPROTEIN"/>
    <property type="match status" value="1"/>
</dbReference>
<dbReference type="OrthoDB" id="7278548at2"/>
<sequence>MLRTLLPALLAPCLLAACVNETVIPEATNAAAPRRTVASAAPTPPPAPVTEFDGQYAGRITLNPDRSRACPAAPASDLTITVKQGRGSFLIDPANQRVLVGTVGSSGDVRMADALDRTIATTGIFDRGRFIGEHKVGRCTYAVSMSKRD</sequence>
<dbReference type="EMBL" id="SKBM01000008">
    <property type="protein sequence ID" value="TCZ63293.1"/>
    <property type="molecule type" value="Genomic_DNA"/>
</dbReference>
<proteinExistence type="predicted"/>
<feature type="chain" id="PRO_5020719395" evidence="2">
    <location>
        <begin position="17"/>
        <end position="149"/>
    </location>
</feature>
<name>A0A4R4DQD2_9PROT</name>
<dbReference type="RefSeq" id="WP_132288306.1">
    <property type="nucleotide sequence ID" value="NZ_SKBM01000008.1"/>
</dbReference>
<evidence type="ECO:0000313" key="4">
    <source>
        <dbReference type="Proteomes" id="UP000295023"/>
    </source>
</evidence>
<organism evidence="3 4">
    <name type="scientific">Roseicella aquatilis</name>
    <dbReference type="NCBI Taxonomy" id="2527868"/>
    <lineage>
        <taxon>Bacteria</taxon>
        <taxon>Pseudomonadati</taxon>
        <taxon>Pseudomonadota</taxon>
        <taxon>Alphaproteobacteria</taxon>
        <taxon>Acetobacterales</taxon>
        <taxon>Roseomonadaceae</taxon>
        <taxon>Roseicella</taxon>
    </lineage>
</organism>
<evidence type="ECO:0000313" key="3">
    <source>
        <dbReference type="EMBL" id="TCZ63293.1"/>
    </source>
</evidence>
<protein>
    <submittedName>
        <fullName evidence="3">Uncharacterized protein</fullName>
    </submittedName>
</protein>
<keyword evidence="2" id="KW-0732">Signal</keyword>
<evidence type="ECO:0000256" key="2">
    <source>
        <dbReference type="SAM" id="SignalP"/>
    </source>
</evidence>
<feature type="signal peptide" evidence="2">
    <location>
        <begin position="1"/>
        <end position="16"/>
    </location>
</feature>